<dbReference type="Proteomes" id="UP000006671">
    <property type="component" value="Unassembled WGS sequence"/>
</dbReference>
<feature type="compositionally biased region" description="Basic residues" evidence="9">
    <location>
        <begin position="1"/>
        <end position="23"/>
    </location>
</feature>
<name>D2VBE8_NAEGR</name>
<dbReference type="PANTHER" id="PTHR12117:SF0">
    <property type="entry name" value="PROLYL 3-HYDROXYLASE OGFOD1"/>
    <property type="match status" value="1"/>
</dbReference>
<dbReference type="GO" id="GO:0031418">
    <property type="term" value="F:L-ascorbic acid binding"/>
    <property type="evidence" value="ECO:0007669"/>
    <property type="project" value="UniProtKB-KW"/>
</dbReference>
<evidence type="ECO:0000256" key="6">
    <source>
        <dbReference type="ARBA" id="ARBA00023002"/>
    </source>
</evidence>
<keyword evidence="3" id="KW-0479">Metal-binding</keyword>
<evidence type="ECO:0000256" key="9">
    <source>
        <dbReference type="SAM" id="MobiDB-lite"/>
    </source>
</evidence>
<dbReference type="Gene3D" id="2.60.120.620">
    <property type="entry name" value="q2cbj1_9rhob like domain"/>
    <property type="match status" value="2"/>
</dbReference>
<evidence type="ECO:0000259" key="10">
    <source>
        <dbReference type="PROSITE" id="PS51471"/>
    </source>
</evidence>
<dbReference type="InterPro" id="IPR006620">
    <property type="entry name" value="Pro_4_hyd_alph"/>
</dbReference>
<organism evidence="12">
    <name type="scientific">Naegleria gruberi</name>
    <name type="common">Amoeba</name>
    <dbReference type="NCBI Taxonomy" id="5762"/>
    <lineage>
        <taxon>Eukaryota</taxon>
        <taxon>Discoba</taxon>
        <taxon>Heterolobosea</taxon>
        <taxon>Tetramitia</taxon>
        <taxon>Eutetramitia</taxon>
        <taxon>Vahlkampfiidae</taxon>
        <taxon>Naegleria</taxon>
    </lineage>
</organism>
<keyword evidence="4" id="KW-0847">Vitamin C</keyword>
<gene>
    <name evidence="11" type="ORF">NAEGRDRAFT_79305</name>
</gene>
<dbReference type="InterPro" id="IPR005123">
    <property type="entry name" value="Oxoglu/Fe-dep_dioxygenase_dom"/>
</dbReference>
<protein>
    <submittedName>
        <fullName evidence="11">Proline hydroxylase</fullName>
    </submittedName>
</protein>
<dbReference type="RefSeq" id="XP_002678528.1">
    <property type="nucleotide sequence ID" value="XM_002678482.1"/>
</dbReference>
<dbReference type="InterPro" id="IPR039558">
    <property type="entry name" value="TPA1/OFD1_N"/>
</dbReference>
<comment type="similarity">
    <text evidence="2">Belongs to the TPA1 family.</text>
</comment>
<sequence>MKRKIEKNQAMKRKQQKKAKAVPKRTAEEEKAYQEYLQNLNLMDHLNAEYSSEEGVQKAKKTFGENKPFPYLHLKNFFKDLEFVKDVKQETLALKYWEKNNDLYHFLQTKDLQKNAIVEENEHLRKLRDVLYSPSFRGWLEEVCSLKERGIKLNPSIDMFVSCYRDTHHLLCHDDELEKRRIAYIIYLVPEDWSEADGGHLDLYNCDPKQMDQPVSIGGSVLPSFNSISFFEVSTISYHRVREVLRAIDMEEDRIAITGWLYSDTLVERPDYTIEDIAPLTYEEVSTVETPAAHLDVAYWLGESYVKEDIRKAVNEQFCNESSIELRSFLSAQKFDTLYEEFKSLKEDQFDFTIPANRRHFLRLNSEKLEKSSELSKFYEFAKSQVFVDYLKEITSLPIKKINLQGRRFRPGDYALVQNTPVDEVRLDVLFRLCPKDWDFDFGAGVTYMDEEEELLSILPEPNTISIVLRDTGVQTFVKYVTHHAPGDVYDFLLTCETEIPEGSEGDWDDDEEGEEGEEEGAEEAEEEE</sequence>
<dbReference type="VEuPathDB" id="AmoebaDB:NAEGRDRAFT_79305"/>
<dbReference type="GO" id="GO:0005506">
    <property type="term" value="F:iron ion binding"/>
    <property type="evidence" value="ECO:0007669"/>
    <property type="project" value="InterPro"/>
</dbReference>
<dbReference type="OrthoDB" id="430522at2759"/>
<dbReference type="GO" id="GO:0005737">
    <property type="term" value="C:cytoplasm"/>
    <property type="evidence" value="ECO:0007669"/>
    <property type="project" value="TreeGrafter"/>
</dbReference>
<dbReference type="GO" id="GO:0031543">
    <property type="term" value="F:peptidyl-proline dioxygenase activity"/>
    <property type="evidence" value="ECO:0007669"/>
    <property type="project" value="UniProtKB-ARBA"/>
</dbReference>
<evidence type="ECO:0000256" key="5">
    <source>
        <dbReference type="ARBA" id="ARBA00022964"/>
    </source>
</evidence>
<comment type="cofactor">
    <cofactor evidence="1">
        <name>L-ascorbate</name>
        <dbReference type="ChEBI" id="CHEBI:38290"/>
    </cofactor>
</comment>
<dbReference type="eggNOG" id="KOG3844">
    <property type="taxonomic scope" value="Eukaryota"/>
</dbReference>
<dbReference type="PANTHER" id="PTHR12117">
    <property type="entry name" value="HISTONE ACETYLTRANSFERASE COMPLEX"/>
    <property type="match status" value="1"/>
</dbReference>
<feature type="region of interest" description="Disordered" evidence="9">
    <location>
        <begin position="1"/>
        <end position="28"/>
    </location>
</feature>
<dbReference type="Pfam" id="PF10637">
    <property type="entry name" value="Ofd1_CTDD"/>
    <property type="match status" value="1"/>
</dbReference>
<dbReference type="InterPro" id="IPR051842">
    <property type="entry name" value="uS12_prolyl_hydroxylase"/>
</dbReference>
<evidence type="ECO:0000256" key="2">
    <source>
        <dbReference type="ARBA" id="ARBA00007443"/>
    </source>
</evidence>
<dbReference type="STRING" id="5762.D2VBE8"/>
<evidence type="ECO:0000313" key="12">
    <source>
        <dbReference type="Proteomes" id="UP000006671"/>
    </source>
</evidence>
<dbReference type="EMBL" id="GG738861">
    <property type="protein sequence ID" value="EFC45784.1"/>
    <property type="molecule type" value="Genomic_DNA"/>
</dbReference>
<keyword evidence="5" id="KW-0223">Dioxygenase</keyword>
<dbReference type="SMART" id="SM00702">
    <property type="entry name" value="P4Hc"/>
    <property type="match status" value="1"/>
</dbReference>
<evidence type="ECO:0000256" key="7">
    <source>
        <dbReference type="ARBA" id="ARBA00023004"/>
    </source>
</evidence>
<reference evidence="11 12" key="1">
    <citation type="journal article" date="2010" name="Cell">
        <title>The genome of Naegleria gruberi illuminates early eukaryotic versatility.</title>
        <authorList>
            <person name="Fritz-Laylin L.K."/>
            <person name="Prochnik S.E."/>
            <person name="Ginger M.L."/>
            <person name="Dacks J.B."/>
            <person name="Carpenter M.L."/>
            <person name="Field M.C."/>
            <person name="Kuo A."/>
            <person name="Paredez A."/>
            <person name="Chapman J."/>
            <person name="Pham J."/>
            <person name="Shu S."/>
            <person name="Neupane R."/>
            <person name="Cipriano M."/>
            <person name="Mancuso J."/>
            <person name="Tu H."/>
            <person name="Salamov A."/>
            <person name="Lindquist E."/>
            <person name="Shapiro H."/>
            <person name="Lucas S."/>
            <person name="Grigoriev I.V."/>
            <person name="Cande W.Z."/>
            <person name="Fulton C."/>
            <person name="Rokhsar D.S."/>
            <person name="Dawson S.C."/>
        </authorList>
    </citation>
    <scope>NUCLEOTIDE SEQUENCE [LARGE SCALE GENOMIC DNA]</scope>
    <source>
        <strain evidence="11 12">NEG-M</strain>
    </source>
</reference>
<keyword evidence="6" id="KW-0560">Oxidoreductase</keyword>
<feature type="domain" description="Fe2OG dioxygenase" evidence="10">
    <location>
        <begin position="155"/>
        <end position="263"/>
    </location>
</feature>
<comment type="catalytic activity">
    <reaction evidence="8">
        <text>[ribosomal protein uS12]-L-proline + 2-oxoglutarate + O2 = [ribosomal protein uS12]-(3S)-3-hydroxy-L-proline + succinate + CO2</text>
        <dbReference type="Rhea" id="RHEA:54156"/>
        <dbReference type="Rhea" id="RHEA-COMP:13816"/>
        <dbReference type="Rhea" id="RHEA-COMP:13818"/>
        <dbReference type="ChEBI" id="CHEBI:15379"/>
        <dbReference type="ChEBI" id="CHEBI:16526"/>
        <dbReference type="ChEBI" id="CHEBI:16810"/>
        <dbReference type="ChEBI" id="CHEBI:30031"/>
        <dbReference type="ChEBI" id="CHEBI:50342"/>
        <dbReference type="ChEBI" id="CHEBI:85428"/>
    </reaction>
</comment>
<dbReference type="FunCoup" id="D2VBE8">
    <property type="interactions" value="298"/>
</dbReference>
<evidence type="ECO:0000313" key="11">
    <source>
        <dbReference type="EMBL" id="EFC45784.1"/>
    </source>
</evidence>
<feature type="region of interest" description="Disordered" evidence="9">
    <location>
        <begin position="500"/>
        <end position="529"/>
    </location>
</feature>
<dbReference type="GO" id="GO:0006449">
    <property type="term" value="P:regulation of translational termination"/>
    <property type="evidence" value="ECO:0007669"/>
    <property type="project" value="TreeGrafter"/>
</dbReference>
<evidence type="ECO:0000256" key="1">
    <source>
        <dbReference type="ARBA" id="ARBA00001961"/>
    </source>
</evidence>
<keyword evidence="7" id="KW-0408">Iron</keyword>
<dbReference type="Pfam" id="PF13661">
    <property type="entry name" value="2OG-FeII_Oxy_4"/>
    <property type="match status" value="1"/>
</dbReference>
<dbReference type="GeneID" id="8850506"/>
<dbReference type="InterPro" id="IPR019601">
    <property type="entry name" value="Oxoglutarate/Fe-dep_Oase_C"/>
</dbReference>
<dbReference type="AlphaFoldDB" id="D2VBE8"/>
<accession>D2VBE8</accession>
<evidence type="ECO:0000256" key="4">
    <source>
        <dbReference type="ARBA" id="ARBA00022896"/>
    </source>
</evidence>
<dbReference type="PROSITE" id="PS51471">
    <property type="entry name" value="FE2OG_OXY"/>
    <property type="match status" value="1"/>
</dbReference>
<keyword evidence="12" id="KW-1185">Reference proteome</keyword>
<dbReference type="InParanoid" id="D2VBE8"/>
<evidence type="ECO:0000256" key="3">
    <source>
        <dbReference type="ARBA" id="ARBA00022723"/>
    </source>
</evidence>
<proteinExistence type="inferred from homology"/>
<dbReference type="KEGG" id="ngr:NAEGRDRAFT_79305"/>
<evidence type="ECO:0000256" key="8">
    <source>
        <dbReference type="ARBA" id="ARBA00047444"/>
    </source>
</evidence>